<keyword evidence="7" id="KW-0805">Transcription regulation</keyword>
<feature type="domain" description="Histone deacetylase" evidence="12">
    <location>
        <begin position="2"/>
        <end position="75"/>
    </location>
</feature>
<dbReference type="SUPFAM" id="SSF52768">
    <property type="entry name" value="Arginase/deacetylase"/>
    <property type="match status" value="1"/>
</dbReference>
<dbReference type="Proteomes" id="UP000807504">
    <property type="component" value="Unassembled WGS sequence"/>
</dbReference>
<dbReference type="GO" id="GO:0000118">
    <property type="term" value="C:histone deacetylase complex"/>
    <property type="evidence" value="ECO:0007669"/>
    <property type="project" value="TreeGrafter"/>
</dbReference>
<keyword evidence="4" id="KW-0678">Repressor</keyword>
<keyword evidence="6" id="KW-0156">Chromatin regulator</keyword>
<evidence type="ECO:0000259" key="12">
    <source>
        <dbReference type="Pfam" id="PF00850"/>
    </source>
</evidence>
<keyword evidence="8" id="KW-0804">Transcription</keyword>
<evidence type="ECO:0000313" key="14">
    <source>
        <dbReference type="Proteomes" id="UP000807504"/>
    </source>
</evidence>
<dbReference type="InterPro" id="IPR037138">
    <property type="entry name" value="His_deacetylse_dom_sf"/>
</dbReference>
<dbReference type="InterPro" id="IPR023801">
    <property type="entry name" value="His_deacetylse_dom"/>
</dbReference>
<comment type="subcellular location">
    <subcellularLocation>
        <location evidence="1">Nucleus</location>
    </subcellularLocation>
</comment>
<comment type="caution">
    <text evidence="13">The sequence shown here is derived from an EMBL/GenBank/DDBJ whole genome shotgun (WGS) entry which is preliminary data.</text>
</comment>
<reference evidence="13" key="1">
    <citation type="journal article" date="2020" name="bioRxiv">
        <title>Chromosome-level reference genome of the European wasp spider Argiope bruennichi: a resource for studies on range expansion and evolutionary adaptation.</title>
        <authorList>
            <person name="Sheffer M.M."/>
            <person name="Hoppe A."/>
            <person name="Krehenwinkel H."/>
            <person name="Uhl G."/>
            <person name="Kuss A.W."/>
            <person name="Jensen L."/>
            <person name="Jensen C."/>
            <person name="Gillespie R.G."/>
            <person name="Hoff K.J."/>
            <person name="Prost S."/>
        </authorList>
    </citation>
    <scope>NUCLEOTIDE SEQUENCE</scope>
</reference>
<keyword evidence="9" id="KW-0539">Nucleus</keyword>
<dbReference type="GO" id="GO:0141221">
    <property type="term" value="F:histone deacetylase activity, hydrolytic mechanism"/>
    <property type="evidence" value="ECO:0007669"/>
    <property type="project" value="UniProtKB-EC"/>
</dbReference>
<feature type="compositionally biased region" description="Acidic residues" evidence="11">
    <location>
        <begin position="198"/>
        <end position="209"/>
    </location>
</feature>
<dbReference type="Pfam" id="PF00850">
    <property type="entry name" value="Hist_deacetyl"/>
    <property type="match status" value="1"/>
</dbReference>
<evidence type="ECO:0000256" key="8">
    <source>
        <dbReference type="ARBA" id="ARBA00023163"/>
    </source>
</evidence>
<evidence type="ECO:0000256" key="2">
    <source>
        <dbReference type="ARBA" id="ARBA00007738"/>
    </source>
</evidence>
<dbReference type="PANTHER" id="PTHR10625:SF5">
    <property type="entry name" value="HISTONE DEACETYLASE"/>
    <property type="match status" value="1"/>
</dbReference>
<organism evidence="13 14">
    <name type="scientific">Argiope bruennichi</name>
    <name type="common">Wasp spider</name>
    <name type="synonym">Aranea bruennichi</name>
    <dbReference type="NCBI Taxonomy" id="94029"/>
    <lineage>
        <taxon>Eukaryota</taxon>
        <taxon>Metazoa</taxon>
        <taxon>Ecdysozoa</taxon>
        <taxon>Arthropoda</taxon>
        <taxon>Chelicerata</taxon>
        <taxon>Arachnida</taxon>
        <taxon>Araneae</taxon>
        <taxon>Araneomorphae</taxon>
        <taxon>Entelegynae</taxon>
        <taxon>Araneoidea</taxon>
        <taxon>Araneidae</taxon>
        <taxon>Argiope</taxon>
    </lineage>
</organism>
<reference evidence="13" key="2">
    <citation type="submission" date="2020-06" db="EMBL/GenBank/DDBJ databases">
        <authorList>
            <person name="Sheffer M."/>
        </authorList>
    </citation>
    <scope>NUCLEOTIDE SEQUENCE</scope>
</reference>
<proteinExistence type="inferred from homology"/>
<evidence type="ECO:0000256" key="4">
    <source>
        <dbReference type="ARBA" id="ARBA00022491"/>
    </source>
</evidence>
<dbReference type="EMBL" id="JABXBU010000003">
    <property type="protein sequence ID" value="KAF8791986.1"/>
    <property type="molecule type" value="Genomic_DNA"/>
</dbReference>
<name>A0A8T0FM49_ARGBR</name>
<evidence type="ECO:0000256" key="1">
    <source>
        <dbReference type="ARBA" id="ARBA00004123"/>
    </source>
</evidence>
<protein>
    <recommendedName>
        <fullName evidence="3">histone deacetylase</fullName>
        <ecNumber evidence="3">3.5.1.98</ecNumber>
    </recommendedName>
</protein>
<sequence>MVGTDDGIGFNINIAWSSGLNPPLGDAEYMAAFRSLVIPIIRDFDPEIILVAAGFDAACGHPAPLGGYRISPACFWVHDPQQLMHCPKGKPIFSRYLFIGSRGGVKGFAGGECTPKQREGKKQRKPCQSALEVLQKTIAVQATHWPCIKRWAHTIGYSAVEAQQKEKEEVETVTALASLSMAVPHGHIQSPDEKENVEIEEPMEEDQEK</sequence>
<comment type="catalytic activity">
    <reaction evidence="10">
        <text>N(6)-acetyl-L-lysyl-[histone] + H2O = L-lysyl-[histone] + acetate</text>
        <dbReference type="Rhea" id="RHEA:58196"/>
        <dbReference type="Rhea" id="RHEA-COMP:9845"/>
        <dbReference type="Rhea" id="RHEA-COMP:11338"/>
        <dbReference type="ChEBI" id="CHEBI:15377"/>
        <dbReference type="ChEBI" id="CHEBI:29969"/>
        <dbReference type="ChEBI" id="CHEBI:30089"/>
        <dbReference type="ChEBI" id="CHEBI:61930"/>
        <dbReference type="EC" id="3.5.1.98"/>
    </reaction>
</comment>
<dbReference type="PANTHER" id="PTHR10625">
    <property type="entry name" value="HISTONE DEACETYLASE HDAC1-RELATED"/>
    <property type="match status" value="1"/>
</dbReference>
<evidence type="ECO:0000256" key="9">
    <source>
        <dbReference type="ARBA" id="ARBA00023242"/>
    </source>
</evidence>
<gene>
    <name evidence="13" type="ORF">HNY73_003640</name>
</gene>
<dbReference type="GO" id="GO:0040029">
    <property type="term" value="P:epigenetic regulation of gene expression"/>
    <property type="evidence" value="ECO:0007669"/>
    <property type="project" value="TreeGrafter"/>
</dbReference>
<evidence type="ECO:0000313" key="13">
    <source>
        <dbReference type="EMBL" id="KAF8791986.1"/>
    </source>
</evidence>
<evidence type="ECO:0000256" key="6">
    <source>
        <dbReference type="ARBA" id="ARBA00022853"/>
    </source>
</evidence>
<evidence type="ECO:0000256" key="7">
    <source>
        <dbReference type="ARBA" id="ARBA00023015"/>
    </source>
</evidence>
<evidence type="ECO:0000256" key="11">
    <source>
        <dbReference type="SAM" id="MobiDB-lite"/>
    </source>
</evidence>
<dbReference type="Gene3D" id="3.40.800.20">
    <property type="entry name" value="Histone deacetylase domain"/>
    <property type="match status" value="1"/>
</dbReference>
<feature type="region of interest" description="Disordered" evidence="11">
    <location>
        <begin position="181"/>
        <end position="209"/>
    </location>
</feature>
<dbReference type="AlphaFoldDB" id="A0A8T0FM49"/>
<evidence type="ECO:0000256" key="5">
    <source>
        <dbReference type="ARBA" id="ARBA00022801"/>
    </source>
</evidence>
<accession>A0A8T0FM49</accession>
<evidence type="ECO:0000256" key="10">
    <source>
        <dbReference type="ARBA" id="ARBA00048287"/>
    </source>
</evidence>
<evidence type="ECO:0000256" key="3">
    <source>
        <dbReference type="ARBA" id="ARBA00012111"/>
    </source>
</evidence>
<dbReference type="InterPro" id="IPR023696">
    <property type="entry name" value="Ureohydrolase_dom_sf"/>
</dbReference>
<keyword evidence="14" id="KW-1185">Reference proteome</keyword>
<dbReference type="EC" id="3.5.1.98" evidence="3"/>
<comment type="similarity">
    <text evidence="2">Belongs to the histone deacetylase family. HD type 2 subfamily.</text>
</comment>
<keyword evidence="5" id="KW-0378">Hydrolase</keyword>